<organism evidence="3 4">
    <name type="scientific">Parachlamydia acanthamoebae</name>
    <dbReference type="NCBI Taxonomy" id="83552"/>
    <lineage>
        <taxon>Bacteria</taxon>
        <taxon>Pseudomonadati</taxon>
        <taxon>Chlamydiota</taxon>
        <taxon>Chlamydiia</taxon>
        <taxon>Parachlamydiales</taxon>
        <taxon>Parachlamydiaceae</taxon>
        <taxon>Parachlamydia</taxon>
    </lineage>
</organism>
<comment type="subcellular location">
    <subcellularLocation>
        <location evidence="2">Cytoplasm</location>
    </subcellularLocation>
</comment>
<dbReference type="NCBIfam" id="TIGR00090">
    <property type="entry name" value="rsfS_iojap_ybeB"/>
    <property type="match status" value="1"/>
</dbReference>
<evidence type="ECO:0000256" key="1">
    <source>
        <dbReference type="ARBA" id="ARBA00010574"/>
    </source>
</evidence>
<dbReference type="InterPro" id="IPR004394">
    <property type="entry name" value="Iojap/RsfS/C7orf30"/>
</dbReference>
<keyword evidence="2" id="KW-0963">Cytoplasm</keyword>
<sequence>MKMNDSNEKILNVIAQAIFDKKGSNILALDVRDVSTLTDYFVIAEGTVDRHVTSIASTILDAVKPLGLTPLHVEGKDGEWVIIDFGDILIHLFVPELREKYALESLFGKARIVDLVIDSSRKIPG</sequence>
<comment type="subunit">
    <text evidence="2">Interacts with ribosomal protein uL14 (rplN).</text>
</comment>
<comment type="function">
    <text evidence="2">Functions as a ribosomal silencing factor. Interacts with ribosomal protein uL14 (rplN), blocking formation of intersubunit bridge B8. Prevents association of the 30S and 50S ribosomal subunits and the formation of functional ribosomes, thus repressing translation.</text>
</comment>
<dbReference type="SUPFAM" id="SSF81301">
    <property type="entry name" value="Nucleotidyltransferase"/>
    <property type="match status" value="1"/>
</dbReference>
<accession>A0A0C1C328</accession>
<dbReference type="PATRIC" id="fig|83552.4.peg.846"/>
<comment type="caution">
    <text evidence="3">The sequence shown here is derived from an EMBL/GenBank/DDBJ whole genome shotgun (WGS) entry which is preliminary data.</text>
</comment>
<comment type="similarity">
    <text evidence="1 2">Belongs to the Iojap/RsfS family.</text>
</comment>
<dbReference type="PANTHER" id="PTHR21043">
    <property type="entry name" value="IOJAP SUPERFAMILY ORTHOLOG"/>
    <property type="match status" value="1"/>
</dbReference>
<keyword evidence="2" id="KW-0678">Repressor</keyword>
<proteinExistence type="inferred from homology"/>
<evidence type="ECO:0000313" key="3">
    <source>
        <dbReference type="EMBL" id="KIA77956.1"/>
    </source>
</evidence>
<evidence type="ECO:0000256" key="2">
    <source>
        <dbReference type="HAMAP-Rule" id="MF_01477"/>
    </source>
</evidence>
<evidence type="ECO:0000313" key="4">
    <source>
        <dbReference type="Proteomes" id="UP000031307"/>
    </source>
</evidence>
<gene>
    <name evidence="2 3" type="primary">rsfS</name>
    <name evidence="3" type="ORF">DB43_FG00150</name>
</gene>
<dbReference type="GO" id="GO:0017148">
    <property type="term" value="P:negative regulation of translation"/>
    <property type="evidence" value="ECO:0007669"/>
    <property type="project" value="UniProtKB-UniRule"/>
</dbReference>
<dbReference type="EMBL" id="JSAM01000051">
    <property type="protein sequence ID" value="KIA77956.1"/>
    <property type="molecule type" value="Genomic_DNA"/>
</dbReference>
<dbReference type="Pfam" id="PF02410">
    <property type="entry name" value="RsfS"/>
    <property type="match status" value="1"/>
</dbReference>
<dbReference type="AlphaFoldDB" id="A0A0C1C328"/>
<protein>
    <recommendedName>
        <fullName evidence="2">Ribosomal silencing factor RsfS</fullName>
    </recommendedName>
</protein>
<dbReference type="GO" id="GO:0090071">
    <property type="term" value="P:negative regulation of ribosome biogenesis"/>
    <property type="evidence" value="ECO:0007669"/>
    <property type="project" value="UniProtKB-UniRule"/>
</dbReference>
<dbReference type="InterPro" id="IPR043519">
    <property type="entry name" value="NT_sf"/>
</dbReference>
<name>A0A0C1C328_9BACT</name>
<dbReference type="HAMAP" id="MF_01477">
    <property type="entry name" value="Iojap_RsfS"/>
    <property type="match status" value="1"/>
</dbReference>
<dbReference type="GO" id="GO:0005737">
    <property type="term" value="C:cytoplasm"/>
    <property type="evidence" value="ECO:0007669"/>
    <property type="project" value="UniProtKB-SubCell"/>
</dbReference>
<reference evidence="3 4" key="1">
    <citation type="journal article" date="2014" name="Mol. Biol. Evol.">
        <title>Massive expansion of Ubiquitination-related gene families within the Chlamydiae.</title>
        <authorList>
            <person name="Domman D."/>
            <person name="Collingro A."/>
            <person name="Lagkouvardos I."/>
            <person name="Gehre L."/>
            <person name="Weinmaier T."/>
            <person name="Rattei T."/>
            <person name="Subtil A."/>
            <person name="Horn M."/>
        </authorList>
    </citation>
    <scope>NUCLEOTIDE SEQUENCE [LARGE SCALE GENOMIC DNA]</scope>
    <source>
        <strain evidence="3 4">OEW1</strain>
    </source>
</reference>
<dbReference type="GO" id="GO:0043023">
    <property type="term" value="F:ribosomal large subunit binding"/>
    <property type="evidence" value="ECO:0007669"/>
    <property type="project" value="TreeGrafter"/>
</dbReference>
<dbReference type="PANTHER" id="PTHR21043:SF0">
    <property type="entry name" value="MITOCHONDRIAL ASSEMBLY OF RIBOSOMAL LARGE SUBUNIT PROTEIN 1"/>
    <property type="match status" value="1"/>
</dbReference>
<dbReference type="GO" id="GO:0042256">
    <property type="term" value="P:cytosolic ribosome assembly"/>
    <property type="evidence" value="ECO:0007669"/>
    <property type="project" value="UniProtKB-UniRule"/>
</dbReference>
<dbReference type="Proteomes" id="UP000031307">
    <property type="component" value="Unassembled WGS sequence"/>
</dbReference>
<dbReference type="Gene3D" id="3.30.460.10">
    <property type="entry name" value="Beta Polymerase, domain 2"/>
    <property type="match status" value="1"/>
</dbReference>
<keyword evidence="2" id="KW-0810">Translation regulation</keyword>